<dbReference type="Proteomes" id="UP000823588">
    <property type="component" value="Unassembled WGS sequence"/>
</dbReference>
<proteinExistence type="predicted"/>
<comment type="caution">
    <text evidence="1">The sequence shown here is derived from an EMBL/GenBank/DDBJ whole genome shotgun (WGS) entry which is preliminary data.</text>
</comment>
<reference evidence="1" key="1">
    <citation type="submission" date="2021-03" db="EMBL/GenBank/DDBJ databases">
        <title>Genomic Encyclopedia of Type Strains, Phase IV (KMG-IV): sequencing the most valuable type-strain genomes for metagenomic binning, comparative biology and taxonomic classification.</title>
        <authorList>
            <person name="Goeker M."/>
        </authorList>
    </citation>
    <scope>NUCLEOTIDE SEQUENCE</scope>
    <source>
        <strain evidence="1">DSM 23564</strain>
    </source>
</reference>
<dbReference type="EMBL" id="JAGGKQ010000043">
    <property type="protein sequence ID" value="MBP1924065.1"/>
    <property type="molecule type" value="Genomic_DNA"/>
</dbReference>
<evidence type="ECO:0000313" key="1">
    <source>
        <dbReference type="EMBL" id="MBP1924065.1"/>
    </source>
</evidence>
<evidence type="ECO:0000313" key="2">
    <source>
        <dbReference type="Proteomes" id="UP000823588"/>
    </source>
</evidence>
<gene>
    <name evidence="1" type="ORF">J2751_003115</name>
</gene>
<dbReference type="AlphaFoldDB" id="A0A8T4GM61"/>
<organism evidence="1 2">
    <name type="scientific">Halorubrum alkaliphilum</name>
    <dbReference type="NCBI Taxonomy" id="261290"/>
    <lineage>
        <taxon>Archaea</taxon>
        <taxon>Methanobacteriati</taxon>
        <taxon>Methanobacteriota</taxon>
        <taxon>Stenosarchaea group</taxon>
        <taxon>Halobacteria</taxon>
        <taxon>Halobacteriales</taxon>
        <taxon>Haloferacaceae</taxon>
        <taxon>Halorubrum</taxon>
    </lineage>
</organism>
<keyword evidence="2" id="KW-1185">Reference proteome</keyword>
<name>A0A8T4GM61_9EURY</name>
<sequence>MDIDWQNSAGFAADITLYLPNDAQNMLPAGDFHKVIQW</sequence>
<protein>
    <submittedName>
        <fullName evidence="1">Uncharacterized protein</fullName>
    </submittedName>
</protein>
<accession>A0A8T4GM61</accession>